<keyword evidence="1" id="KW-0732">Signal</keyword>
<feature type="chain" id="PRO_5036951053" description="DUF3108 domain-containing protein" evidence="1">
    <location>
        <begin position="24"/>
        <end position="249"/>
    </location>
</feature>
<reference evidence="2" key="1">
    <citation type="submission" date="2020-11" db="EMBL/GenBank/DDBJ databases">
        <title>Sequencing the genomes of 1000 actinobacteria strains.</title>
        <authorList>
            <person name="Klenk H.-P."/>
        </authorList>
    </citation>
    <scope>NUCLEOTIDE SEQUENCE</scope>
    <source>
        <strain evidence="2">DSM 43175</strain>
    </source>
</reference>
<keyword evidence="3" id="KW-1185">Reference proteome</keyword>
<organism evidence="2 3">
    <name type="scientific">Actinomadura viridis</name>
    <dbReference type="NCBI Taxonomy" id="58110"/>
    <lineage>
        <taxon>Bacteria</taxon>
        <taxon>Bacillati</taxon>
        <taxon>Actinomycetota</taxon>
        <taxon>Actinomycetes</taxon>
        <taxon>Streptosporangiales</taxon>
        <taxon>Thermomonosporaceae</taxon>
        <taxon>Actinomadura</taxon>
    </lineage>
</organism>
<evidence type="ECO:0000313" key="2">
    <source>
        <dbReference type="EMBL" id="MBG6093066.1"/>
    </source>
</evidence>
<feature type="signal peptide" evidence="1">
    <location>
        <begin position="1"/>
        <end position="23"/>
    </location>
</feature>
<dbReference type="Proteomes" id="UP000614047">
    <property type="component" value="Unassembled WGS sequence"/>
</dbReference>
<proteinExistence type="predicted"/>
<dbReference type="AlphaFoldDB" id="A0A931GRP3"/>
<dbReference type="EMBL" id="JADOUA010000001">
    <property type="protein sequence ID" value="MBG6093066.1"/>
    <property type="molecule type" value="Genomic_DNA"/>
</dbReference>
<name>A0A931GRP3_9ACTN</name>
<protein>
    <recommendedName>
        <fullName evidence="4">DUF3108 domain-containing protein</fullName>
    </recommendedName>
</protein>
<gene>
    <name evidence="2" type="ORF">IW256_007179</name>
</gene>
<evidence type="ECO:0000256" key="1">
    <source>
        <dbReference type="SAM" id="SignalP"/>
    </source>
</evidence>
<comment type="caution">
    <text evidence="2">The sequence shown here is derived from an EMBL/GenBank/DDBJ whole genome shotgun (WGS) entry which is preliminary data.</text>
</comment>
<evidence type="ECO:0008006" key="4">
    <source>
        <dbReference type="Google" id="ProtNLM"/>
    </source>
</evidence>
<accession>A0A931GRP3</accession>
<evidence type="ECO:0000313" key="3">
    <source>
        <dbReference type="Proteomes" id="UP000614047"/>
    </source>
</evidence>
<sequence length="249" mass="26997">MIRFAVVAGVVLGAGLMAPSASAQEIQDVHVKESKGRVAATGPGFTLKLTRHGITTTMVDEEFGDPATGNEIVRQSIDLAGRTFTPFVCENGTYTIKSGTFKRAWRFSLLERRPAPYPERFHTGFPGFVTPFLGEFDATVTDESGETLRVLISDLAYEARTEDGGFRSTAPIHGFVVDQKGKIRDRISLFGHFRSGPGGAGAKYWIEDRGTCRQTVDLGWGEPGTDRVLVTGPLLIFPFNSPVVTPGKA</sequence>
<dbReference type="RefSeq" id="WP_197015174.1">
    <property type="nucleotide sequence ID" value="NZ_BAABES010000018.1"/>
</dbReference>